<organism evidence="2 3">
    <name type="scientific">Hypsibius exemplaris</name>
    <name type="common">Freshwater tardigrade</name>
    <dbReference type="NCBI Taxonomy" id="2072580"/>
    <lineage>
        <taxon>Eukaryota</taxon>
        <taxon>Metazoa</taxon>
        <taxon>Ecdysozoa</taxon>
        <taxon>Tardigrada</taxon>
        <taxon>Eutardigrada</taxon>
        <taxon>Parachela</taxon>
        <taxon>Hypsibioidea</taxon>
        <taxon>Hypsibiidae</taxon>
        <taxon>Hypsibius</taxon>
    </lineage>
</organism>
<keyword evidence="3" id="KW-1185">Reference proteome</keyword>
<evidence type="ECO:0000313" key="3">
    <source>
        <dbReference type="Proteomes" id="UP000192578"/>
    </source>
</evidence>
<keyword evidence="1" id="KW-0732">Signal</keyword>
<evidence type="ECO:0000313" key="2">
    <source>
        <dbReference type="EMBL" id="OWA50947.1"/>
    </source>
</evidence>
<feature type="chain" id="PRO_5040832367" description="Secreted protein" evidence="1">
    <location>
        <begin position="22"/>
        <end position="84"/>
    </location>
</feature>
<proteinExistence type="predicted"/>
<dbReference type="Proteomes" id="UP000192578">
    <property type="component" value="Unassembled WGS sequence"/>
</dbReference>
<comment type="caution">
    <text evidence="2">The sequence shown here is derived from an EMBL/GenBank/DDBJ whole genome shotgun (WGS) entry which is preliminary data.</text>
</comment>
<sequence>MLSRQILALLLCLSVVVMVSATAPATCDCKACPTGTDAETIRRQKSVNVIRARINQNIQRRTIGMGPDDGCTLCPVCGPNDTRM</sequence>
<name>A0A9X6RKH7_HYPEX</name>
<evidence type="ECO:0008006" key="4">
    <source>
        <dbReference type="Google" id="ProtNLM"/>
    </source>
</evidence>
<protein>
    <recommendedName>
        <fullName evidence="4">Secreted protein</fullName>
    </recommendedName>
</protein>
<evidence type="ECO:0000256" key="1">
    <source>
        <dbReference type="SAM" id="SignalP"/>
    </source>
</evidence>
<reference evidence="3" key="1">
    <citation type="submission" date="2017-01" db="EMBL/GenBank/DDBJ databases">
        <title>Comparative genomics of anhydrobiosis in the tardigrade Hypsibius dujardini.</title>
        <authorList>
            <person name="Yoshida Y."/>
            <person name="Koutsovoulos G."/>
            <person name="Laetsch D."/>
            <person name="Stevens L."/>
            <person name="Kumar S."/>
            <person name="Horikawa D."/>
            <person name="Ishino K."/>
            <person name="Komine S."/>
            <person name="Tomita M."/>
            <person name="Blaxter M."/>
            <person name="Arakawa K."/>
        </authorList>
    </citation>
    <scope>NUCLEOTIDE SEQUENCE [LARGE SCALE GENOMIC DNA]</scope>
    <source>
        <strain evidence="3">Z151</strain>
    </source>
</reference>
<dbReference type="AlphaFoldDB" id="A0A9X6RKH7"/>
<accession>A0A9X6RKH7</accession>
<gene>
    <name evidence="2" type="ORF">BV898_15448</name>
</gene>
<feature type="signal peptide" evidence="1">
    <location>
        <begin position="1"/>
        <end position="21"/>
    </location>
</feature>
<dbReference type="EMBL" id="MTYJ01000209">
    <property type="protein sequence ID" value="OWA50947.1"/>
    <property type="molecule type" value="Genomic_DNA"/>
</dbReference>